<keyword evidence="1" id="KW-0472">Membrane</keyword>
<reference evidence="2 3" key="1">
    <citation type="submission" date="2012-08" db="EMBL/GenBank/DDBJ databases">
        <title>Oryza genome evolution.</title>
        <authorList>
            <person name="Wing R.A."/>
        </authorList>
    </citation>
    <scope>NUCLEOTIDE SEQUENCE</scope>
</reference>
<dbReference type="EnsemblPlants" id="LPERR02G13100.1">
    <property type="protein sequence ID" value="LPERR02G13100.1"/>
    <property type="gene ID" value="LPERR02G13100"/>
</dbReference>
<reference evidence="2" key="3">
    <citation type="submission" date="2015-04" db="UniProtKB">
        <authorList>
            <consortium name="EnsemblPlants"/>
        </authorList>
    </citation>
    <scope>IDENTIFICATION</scope>
</reference>
<keyword evidence="1" id="KW-1133">Transmembrane helix</keyword>
<feature type="transmembrane region" description="Helical" evidence="1">
    <location>
        <begin position="138"/>
        <end position="158"/>
    </location>
</feature>
<evidence type="ECO:0000313" key="3">
    <source>
        <dbReference type="Proteomes" id="UP000032180"/>
    </source>
</evidence>
<protein>
    <recommendedName>
        <fullName evidence="4">DUF4220 domain-containing protein</fullName>
    </recommendedName>
</protein>
<evidence type="ECO:0008006" key="4">
    <source>
        <dbReference type="Google" id="ProtNLM"/>
    </source>
</evidence>
<feature type="transmembrane region" description="Helical" evidence="1">
    <location>
        <begin position="101"/>
        <end position="118"/>
    </location>
</feature>
<evidence type="ECO:0000256" key="1">
    <source>
        <dbReference type="SAM" id="Phobius"/>
    </source>
</evidence>
<feature type="transmembrane region" description="Helical" evidence="1">
    <location>
        <begin position="37"/>
        <end position="57"/>
    </location>
</feature>
<dbReference type="Gramene" id="LPERR02G13100.1">
    <property type="protein sequence ID" value="LPERR02G13100.1"/>
    <property type="gene ID" value="LPERR02G13100"/>
</dbReference>
<feature type="transmembrane region" description="Helical" evidence="1">
    <location>
        <begin position="78"/>
        <end position="95"/>
    </location>
</feature>
<dbReference type="Proteomes" id="UP000032180">
    <property type="component" value="Chromosome 2"/>
</dbReference>
<dbReference type="STRING" id="77586.A0A0D9VFU7"/>
<dbReference type="PANTHER" id="PTHR33115">
    <property type="entry name" value="ARM REPEAT SUPERFAMILY PROTEIN"/>
    <property type="match status" value="1"/>
</dbReference>
<organism evidence="2 3">
    <name type="scientific">Leersia perrieri</name>
    <dbReference type="NCBI Taxonomy" id="77586"/>
    <lineage>
        <taxon>Eukaryota</taxon>
        <taxon>Viridiplantae</taxon>
        <taxon>Streptophyta</taxon>
        <taxon>Embryophyta</taxon>
        <taxon>Tracheophyta</taxon>
        <taxon>Spermatophyta</taxon>
        <taxon>Magnoliopsida</taxon>
        <taxon>Liliopsida</taxon>
        <taxon>Poales</taxon>
        <taxon>Poaceae</taxon>
        <taxon>BOP clade</taxon>
        <taxon>Oryzoideae</taxon>
        <taxon>Oryzeae</taxon>
        <taxon>Oryzinae</taxon>
        <taxon>Leersia</taxon>
    </lineage>
</organism>
<keyword evidence="3" id="KW-1185">Reference proteome</keyword>
<dbReference type="HOGENOM" id="CLU_009953_1_0_1"/>
<evidence type="ECO:0000313" key="2">
    <source>
        <dbReference type="EnsemblPlants" id="LPERR02G13100.1"/>
    </source>
</evidence>
<accession>A0A0D9VFU7</accession>
<reference evidence="3" key="2">
    <citation type="submission" date="2013-12" db="EMBL/GenBank/DDBJ databases">
        <authorList>
            <person name="Yu Y."/>
            <person name="Lee S."/>
            <person name="de Baynast K."/>
            <person name="Wissotski M."/>
            <person name="Liu L."/>
            <person name="Talag J."/>
            <person name="Goicoechea J."/>
            <person name="Angelova A."/>
            <person name="Jetty R."/>
            <person name="Kudrna D."/>
            <person name="Golser W."/>
            <person name="Rivera L."/>
            <person name="Zhang J."/>
            <person name="Wing R."/>
        </authorList>
    </citation>
    <scope>NUCLEOTIDE SEQUENCE</scope>
</reference>
<dbReference type="eggNOG" id="ENOG502QRQI">
    <property type="taxonomic scope" value="Eukaryota"/>
</dbReference>
<proteinExistence type="predicted"/>
<sequence>MARTNDPINYESNWPEVDKINSYAVFMGYLMMAVRGLGFLVLTWTTVVLLGGFVSTLQKKDFWCLTVITLVQTAGRRAVAYVLFVLQLLVLAVLLCPLGVLYILGLYISAGVSIWRLIQHDYGNNADGAWNLKPALNVLYYLAAAQGAVFGYMSIYGVSARSRISEEVAGYYSLEDTDLISDYLDETVAGCMKDPSFARGRNIVTYAMDGLLVNESTSPESHLSGVRILGTILQLNPQGRPGRCSEQRVVMRQRLSGSPSFAHTIHRLMETSEVDYLIHPSRARDVVGNVLRGGRDGNKNGLIRGYAAVVVQGLRILEKLAADEENGRVIVGTQGLVAKAMGHLVWNELHSDHHDEWCGIATVSLELISRLMVAAPGDGHGENRNRLMVISGSMEMEAAIRSTLERIIRCDRCQVLLKRQAARVLLDLPSSAVTMSGGSESSNAIFVGILLHVYLLPDHYFVDTWDSVHLAKKSSYIRGLAEENLQACITSSLQREDLSGATSMVHVVRVALGKLTSTLVSAENYGDRIHAATILEQLCRHRENHQYVEELKRAITGVMREVLKEFDCHGPTGEGIQGQQDTDLEQCVISHNNGHENQQKVDLHDGIKLREALVSLCQKISWDWIKQCQDLTTNQLNEIAAKICSEQGMSVTTFREFVDQAQSKLRQEKKAQRLVTVGASS</sequence>
<name>A0A0D9VFU7_9ORYZ</name>
<dbReference type="AlphaFoldDB" id="A0A0D9VFU7"/>
<dbReference type="PANTHER" id="PTHR33115:SF22">
    <property type="entry name" value="OS12G0449900 PROTEIN"/>
    <property type="match status" value="1"/>
</dbReference>
<keyword evidence="1" id="KW-0812">Transmembrane</keyword>